<comment type="caution">
    <text evidence="8">The sequence shown here is derived from an EMBL/GenBank/DDBJ whole genome shotgun (WGS) entry which is preliminary data.</text>
</comment>
<dbReference type="GO" id="GO:0000422">
    <property type="term" value="P:autophagy of mitochondrion"/>
    <property type="evidence" value="ECO:0007669"/>
    <property type="project" value="TreeGrafter"/>
</dbReference>
<evidence type="ECO:0000256" key="3">
    <source>
        <dbReference type="ARBA" id="ARBA00022490"/>
    </source>
</evidence>
<dbReference type="GO" id="GO:0000045">
    <property type="term" value="P:autophagosome assembly"/>
    <property type="evidence" value="ECO:0007669"/>
    <property type="project" value="TreeGrafter"/>
</dbReference>
<protein>
    <recommendedName>
        <fullName evidence="2 6">Autophagy-related protein 17</fullName>
    </recommendedName>
</protein>
<dbReference type="Pfam" id="PF04108">
    <property type="entry name" value="ATG17_like"/>
    <property type="match status" value="1"/>
</dbReference>
<dbReference type="GeneID" id="26840020"/>
<keyword evidence="3 6" id="KW-0963">Cytoplasm</keyword>
<keyword evidence="4 6" id="KW-0072">Autophagy</keyword>
<dbReference type="OrthoDB" id="1937984at2759"/>
<name>A0A0V1PYB2_9ASCO</name>
<comment type="function">
    <text evidence="6">Autophagy-specific protein that functions in response to autophagy-inducing signals as a scaffold to recruit other ATG proteins to organize preautophagosomal structure (PAS) formation. Modulates the timing and magnitude of the autophagy response, such as the size of the sequestering vesicles. Plays particularly a role in pexophagy and nucleophagy.</text>
</comment>
<sequence>MSSSIDRDTVISWSEQAQSTLQEAKKMCTQAQTLLQSTTYQLVTQLPEKLQFVTFMVDALKQQQELLTSIVESQSRLRKESVNQFNVQVERDLTPALAQLDSILAQLAKTKVPSYLINSVVHEKEAHIDSLVEDRNLCDFISLDDIKLLTTNIEIYKANCTKLHGLLEKTMNESVLEPYKIIASKKYHNVMKQYKELMPMHLGISLAPDVSPYKLNNLINTILKENSSLENELVPMLEMMTNHYDQCVQGTLFFNTKNPNDPLVDVNFEVLRNDALELPDVLKELKTVYDIILNNEMRTKKILSSEFSRIDSLISMVKDLLDFYIEYKATNLSTYMILVLSCDELFGKCSIDMKSNQTPLEAYTETINLLVYHYTQFLSVYKSEYLTELFYEQYTYPRRYLSTLTNFLNHDIFQLQQEEYERRRNWLAKYGDFIPTEFRLPGEVDQPAIIQVVTEGLDDVQKDYNDGRFNESAEEINLSEFIKTMKL</sequence>
<organism evidence="8 9">
    <name type="scientific">Debaryomyces fabryi</name>
    <dbReference type="NCBI Taxonomy" id="58627"/>
    <lineage>
        <taxon>Eukaryota</taxon>
        <taxon>Fungi</taxon>
        <taxon>Dikarya</taxon>
        <taxon>Ascomycota</taxon>
        <taxon>Saccharomycotina</taxon>
        <taxon>Pichiomycetes</taxon>
        <taxon>Debaryomycetaceae</taxon>
        <taxon>Debaryomyces</taxon>
    </lineage>
</organism>
<dbReference type="AlphaFoldDB" id="A0A0V1PYB2"/>
<keyword evidence="9" id="KW-1185">Reference proteome</keyword>
<evidence type="ECO:0000313" key="8">
    <source>
        <dbReference type="EMBL" id="KSA01252.1"/>
    </source>
</evidence>
<evidence type="ECO:0000256" key="5">
    <source>
        <dbReference type="ARBA" id="ARBA00023136"/>
    </source>
</evidence>
<evidence type="ECO:0000256" key="2">
    <source>
        <dbReference type="ARBA" id="ARBA00013806"/>
    </source>
</evidence>
<dbReference type="InterPro" id="IPR045326">
    <property type="entry name" value="ATG17-like_dom"/>
</dbReference>
<dbReference type="GO" id="GO:0034045">
    <property type="term" value="C:phagophore assembly site membrane"/>
    <property type="evidence" value="ECO:0007669"/>
    <property type="project" value="UniProtKB-SubCell"/>
</dbReference>
<dbReference type="InterPro" id="IPR007240">
    <property type="entry name" value="Atg17"/>
</dbReference>
<comment type="similarity">
    <text evidence="1 6">Belongs to the ATG17 family.</text>
</comment>
<evidence type="ECO:0000259" key="7">
    <source>
        <dbReference type="Pfam" id="PF04108"/>
    </source>
</evidence>
<evidence type="ECO:0000313" key="9">
    <source>
        <dbReference type="Proteomes" id="UP000054251"/>
    </source>
</evidence>
<dbReference type="GO" id="GO:0060090">
    <property type="term" value="F:molecular adaptor activity"/>
    <property type="evidence" value="ECO:0007669"/>
    <property type="project" value="TreeGrafter"/>
</dbReference>
<dbReference type="PANTHER" id="PTHR28005">
    <property type="entry name" value="AUTOPHAGY-RELATED PROTEIN 17"/>
    <property type="match status" value="1"/>
</dbReference>
<evidence type="ECO:0000256" key="4">
    <source>
        <dbReference type="ARBA" id="ARBA00023006"/>
    </source>
</evidence>
<accession>A0A0V1PYB2</accession>
<reference evidence="8 9" key="1">
    <citation type="submission" date="2015-11" db="EMBL/GenBank/DDBJ databases">
        <title>The genome of Debaryomyces fabryi.</title>
        <authorList>
            <person name="Tafer H."/>
            <person name="Lopandic K."/>
        </authorList>
    </citation>
    <scope>NUCLEOTIDE SEQUENCE [LARGE SCALE GENOMIC DNA]</scope>
    <source>
        <strain evidence="8 9">CBS 789</strain>
    </source>
</reference>
<dbReference type="GO" id="GO:1990316">
    <property type="term" value="C:Atg1/ULK1 kinase complex"/>
    <property type="evidence" value="ECO:0007669"/>
    <property type="project" value="TreeGrafter"/>
</dbReference>
<feature type="domain" description="Autophagy protein ATG17-like" evidence="7">
    <location>
        <begin position="20"/>
        <end position="434"/>
    </location>
</feature>
<dbReference type="Proteomes" id="UP000054251">
    <property type="component" value="Unassembled WGS sequence"/>
</dbReference>
<keyword evidence="5" id="KW-0472">Membrane</keyword>
<dbReference type="GO" id="GO:0030295">
    <property type="term" value="F:protein kinase activator activity"/>
    <property type="evidence" value="ECO:0007669"/>
    <property type="project" value="TreeGrafter"/>
</dbReference>
<dbReference type="RefSeq" id="XP_015467354.1">
    <property type="nucleotide sequence ID" value="XM_015611840.1"/>
</dbReference>
<comment type="subcellular location">
    <subcellularLocation>
        <location evidence="6">Cytoplasm</location>
    </subcellularLocation>
    <subcellularLocation>
        <location evidence="6">Preautophagosomal structure membrane</location>
        <topology evidence="6">Peripheral membrane protein</topology>
    </subcellularLocation>
</comment>
<evidence type="ECO:0000256" key="1">
    <source>
        <dbReference type="ARBA" id="ARBA00006259"/>
    </source>
</evidence>
<evidence type="ECO:0000256" key="6">
    <source>
        <dbReference type="RuleBase" id="RU368080"/>
    </source>
</evidence>
<dbReference type="EMBL" id="LMYN01000059">
    <property type="protein sequence ID" value="KSA01252.1"/>
    <property type="molecule type" value="Genomic_DNA"/>
</dbReference>
<gene>
    <name evidence="8" type="ORF">AC631_03011</name>
</gene>
<dbReference type="GO" id="GO:0034727">
    <property type="term" value="P:piecemeal microautophagy of the nucleus"/>
    <property type="evidence" value="ECO:0007669"/>
    <property type="project" value="TreeGrafter"/>
</dbReference>
<dbReference type="PANTHER" id="PTHR28005:SF1">
    <property type="entry name" value="AUTOPHAGY-RELATED PROTEIN 17"/>
    <property type="match status" value="1"/>
</dbReference>
<proteinExistence type="inferred from homology"/>